<feature type="site" description="Important for catalytic activity" evidence="6">
    <location>
        <position position="289"/>
    </location>
</feature>
<feature type="binding site" evidence="6">
    <location>
        <position position="287"/>
    </location>
    <ligand>
        <name>NAD(+)</name>
        <dbReference type="ChEBI" id="CHEBI:57540"/>
    </ligand>
</feature>
<comment type="caution">
    <text evidence="6">Lacks conserved residue(s) required for the propagation of feature annotation.</text>
</comment>
<dbReference type="EMBL" id="ML732772">
    <property type="protein sequence ID" value="KAB8277381.1"/>
    <property type="molecule type" value="Genomic_DNA"/>
</dbReference>
<feature type="binding site" evidence="6">
    <location>
        <position position="150"/>
    </location>
    <ligand>
        <name>substrate</name>
    </ligand>
</feature>
<feature type="domain" description="D-isomer specific 2-hydroxyacid dehydrogenase NAD-binding" evidence="7">
    <location>
        <begin position="159"/>
        <end position="343"/>
    </location>
</feature>
<dbReference type="Pfam" id="PF02826">
    <property type="entry name" value="2-Hacid_dh_C"/>
    <property type="match status" value="1"/>
</dbReference>
<dbReference type="Gene3D" id="3.40.50.720">
    <property type="entry name" value="NAD(P)-binding Rossmann-like Domain"/>
    <property type="match status" value="2"/>
</dbReference>
<comment type="similarity">
    <text evidence="6">Belongs to the D-isomer specific 2-hydroxyacid dehydrogenase family. FDH subfamily.</text>
</comment>
<evidence type="ECO:0000259" key="7">
    <source>
        <dbReference type="Pfam" id="PF02826"/>
    </source>
</evidence>
<dbReference type="GO" id="GO:0005829">
    <property type="term" value="C:cytosol"/>
    <property type="evidence" value="ECO:0007669"/>
    <property type="project" value="TreeGrafter"/>
</dbReference>
<reference evidence="8 9" key="1">
    <citation type="submission" date="2019-04" db="EMBL/GenBank/DDBJ databases">
        <title>Fungal friends and foes A comparative genomics study of 23 Aspergillus species from section Flavi.</title>
        <authorList>
            <consortium name="DOE Joint Genome Institute"/>
            <person name="Kjaerbolling I."/>
            <person name="Vesth T.C."/>
            <person name="Frisvad J.C."/>
            <person name="Nybo J.L."/>
            <person name="Theobald S."/>
            <person name="Kildgaard S."/>
            <person name="Petersen T.I."/>
            <person name="Kuo A."/>
            <person name="Sato A."/>
            <person name="Lyhne E.K."/>
            <person name="Kogle M.E."/>
            <person name="Wiebenga A."/>
            <person name="Kun R.S."/>
            <person name="Lubbers R.J."/>
            <person name="Makela M.R."/>
            <person name="Barry K."/>
            <person name="Chovatia M."/>
            <person name="Clum A."/>
            <person name="Daum C."/>
            <person name="Haridas S."/>
            <person name="He G."/>
            <person name="LaButti K."/>
            <person name="Lipzen A."/>
            <person name="Mondo S."/>
            <person name="Pangilinan J."/>
            <person name="Riley R."/>
            <person name="Salamov A."/>
            <person name="Simmons B.A."/>
            <person name="Magnuson J.K."/>
            <person name="Henrissat B."/>
            <person name="Mortensen U.H."/>
            <person name="Larsen T.O."/>
            <person name="De vries R.P."/>
            <person name="Grigoriev I.V."/>
            <person name="Machida M."/>
            <person name="Baker S.E."/>
            <person name="Andersen M.R."/>
        </authorList>
    </citation>
    <scope>NUCLEOTIDE SEQUENCE [LARGE SCALE GENOMIC DNA]</scope>
    <source>
        <strain evidence="8 9">CBS 117635</strain>
    </source>
</reference>
<evidence type="ECO:0000313" key="9">
    <source>
        <dbReference type="Proteomes" id="UP000326289"/>
    </source>
</evidence>
<dbReference type="AlphaFoldDB" id="A0A5N6JEU3"/>
<feature type="binding site" evidence="6">
    <location>
        <position position="313"/>
    </location>
    <ligand>
        <name>NAD(+)</name>
        <dbReference type="ChEBI" id="CHEBI:57540"/>
    </ligand>
</feature>
<feature type="binding site" evidence="6">
    <location>
        <position position="124"/>
    </location>
    <ligand>
        <name>substrate</name>
    </ligand>
</feature>
<evidence type="ECO:0000256" key="6">
    <source>
        <dbReference type="HAMAP-Rule" id="MF_03210"/>
    </source>
</evidence>
<dbReference type="InterPro" id="IPR029753">
    <property type="entry name" value="D-isomer_DH_CS"/>
</dbReference>
<dbReference type="PROSITE" id="PS00065">
    <property type="entry name" value="D_2_HYDROXYACID_DH_1"/>
    <property type="match status" value="1"/>
</dbReference>
<feature type="binding site" evidence="6">
    <location>
        <begin position="342"/>
        <end position="345"/>
    </location>
    <ligand>
        <name>NAD(+)</name>
        <dbReference type="ChEBI" id="CHEBI:57540"/>
    </ligand>
</feature>
<dbReference type="SUPFAM" id="SSF52283">
    <property type="entry name" value="Formate/glycerate dehydrogenase catalytic domain-like"/>
    <property type="match status" value="1"/>
</dbReference>
<evidence type="ECO:0000313" key="8">
    <source>
        <dbReference type="EMBL" id="KAB8277381.1"/>
    </source>
</evidence>
<dbReference type="GO" id="GO:0016616">
    <property type="term" value="F:oxidoreductase activity, acting on the CH-OH group of donors, NAD or NADP as acceptor"/>
    <property type="evidence" value="ECO:0007669"/>
    <property type="project" value="InterPro"/>
</dbReference>
<dbReference type="CDD" id="cd05302">
    <property type="entry name" value="FDH"/>
    <property type="match status" value="1"/>
</dbReference>
<feature type="binding site" evidence="6">
    <location>
        <position position="226"/>
    </location>
    <ligand>
        <name>NAD(+)</name>
        <dbReference type="ChEBI" id="CHEBI:57540"/>
    </ligand>
</feature>
<dbReference type="GO" id="GO:0042183">
    <property type="term" value="P:formate catabolic process"/>
    <property type="evidence" value="ECO:0007669"/>
    <property type="project" value="UniProtKB-UniRule"/>
</dbReference>
<dbReference type="GO" id="GO:0008863">
    <property type="term" value="F:formate dehydrogenase (NAD+) activity"/>
    <property type="evidence" value="ECO:0007669"/>
    <property type="project" value="UniProtKB-UniRule"/>
</dbReference>
<sequence>MTFARSITRAALKASPLSRASRTFSSSSSAQSKVLMVLYEGKEHAKQQPRLLGTVENELGIRKWLEDQGHTLVTTSDKEGPNSTFEKELVDAEVIITTPFHPGYLTAERLAKAKNLKLAVTAGIGSDHVDLNAANKTNGGITVAEVTGSNVVSVAEHVLMTILTLVRNFVPAHDQIRNGEWDVAAVAKNEFDLENKVVGTVGVGRIGERVLRRLKPFDCKELLYYDYQGLSAEAEKEIGCRRVEDLADMVSQCDIVTINCPLHESTKGLFNKELIAKMKPGSWLVNTARGAIVVKEDVAEALKSGHLRGYGGDVWFPQPAPKDHPLRYAEHPWGGGNAMVPHMSGTSIDAQVRYAEGTKSILDSYFSGREDYRPQDLIVHKGEYATKAYGQRK</sequence>
<evidence type="ECO:0000256" key="1">
    <source>
        <dbReference type="ARBA" id="ARBA00000455"/>
    </source>
</evidence>
<dbReference type="GO" id="GO:0051287">
    <property type="term" value="F:NAD binding"/>
    <property type="evidence" value="ECO:0007669"/>
    <property type="project" value="InterPro"/>
</dbReference>
<keyword evidence="9" id="KW-1185">Reference proteome</keyword>
<name>A0A5N6JEU3_9EURO</name>
<dbReference type="NCBIfam" id="NF005750">
    <property type="entry name" value="PRK07574.1"/>
    <property type="match status" value="1"/>
</dbReference>
<comment type="subcellular location">
    <subcellularLocation>
        <location evidence="6">Cytoplasm</location>
    </subcellularLocation>
</comment>
<organism evidence="8 9">
    <name type="scientific">Aspergillus minisclerotigenes</name>
    <dbReference type="NCBI Taxonomy" id="656917"/>
    <lineage>
        <taxon>Eukaryota</taxon>
        <taxon>Fungi</taxon>
        <taxon>Dikarya</taxon>
        <taxon>Ascomycota</taxon>
        <taxon>Pezizomycotina</taxon>
        <taxon>Eurotiomycetes</taxon>
        <taxon>Eurotiomycetidae</taxon>
        <taxon>Eurotiales</taxon>
        <taxon>Aspergillaceae</taxon>
        <taxon>Aspergillus</taxon>
        <taxon>Aspergillus subgen. Circumdati</taxon>
    </lineage>
</organism>
<protein>
    <recommendedName>
        <fullName evidence="5 6">Formate dehydrogenase</fullName>
        <shortName evidence="6">FDH</shortName>
        <ecNumber evidence="2 6">1.17.1.9</ecNumber>
    </recommendedName>
    <alternativeName>
        <fullName evidence="6">NAD-dependent formate dehydrogenase</fullName>
    </alternativeName>
</protein>
<proteinExistence type="inferred from homology"/>
<evidence type="ECO:0000256" key="5">
    <source>
        <dbReference type="ARBA" id="ARBA00071864"/>
    </source>
</evidence>
<dbReference type="HAMAP" id="MF_03210">
    <property type="entry name" value="Formate_dehydrogenase"/>
    <property type="match status" value="1"/>
</dbReference>
<feature type="binding site" evidence="6">
    <location>
        <begin position="205"/>
        <end position="206"/>
    </location>
    <ligand>
        <name>NAD(+)</name>
        <dbReference type="ChEBI" id="CHEBI:57540"/>
    </ligand>
</feature>
<dbReference type="InterPro" id="IPR006140">
    <property type="entry name" value="D-isomer_DH_NAD-bd"/>
</dbReference>
<dbReference type="InterPro" id="IPR029752">
    <property type="entry name" value="D-isomer_DH_CS1"/>
</dbReference>
<feature type="site" description="Important for catalytic activity" evidence="6">
    <location>
        <position position="342"/>
    </location>
</feature>
<keyword evidence="4 6" id="KW-0520">NAD</keyword>
<dbReference type="PANTHER" id="PTHR42938">
    <property type="entry name" value="FORMATE DEHYDROGENASE 1"/>
    <property type="match status" value="1"/>
</dbReference>
<evidence type="ECO:0000256" key="2">
    <source>
        <dbReference type="ARBA" id="ARBA00013128"/>
    </source>
</evidence>
<dbReference type="FunFam" id="3.40.50.720:FF:000057">
    <property type="entry name" value="Formate dehydrogenase"/>
    <property type="match status" value="1"/>
</dbReference>
<accession>A0A5N6JEU3</accession>
<keyword evidence="6" id="KW-0963">Cytoplasm</keyword>
<dbReference type="PANTHER" id="PTHR42938:SF9">
    <property type="entry name" value="FORMATE DEHYDROGENASE 1"/>
    <property type="match status" value="1"/>
</dbReference>
<comment type="subunit">
    <text evidence="6">Homodimer.</text>
</comment>
<feature type="binding site" evidence="6">
    <location>
        <begin position="261"/>
        <end position="265"/>
    </location>
    <ligand>
        <name>NAD(+)</name>
        <dbReference type="ChEBI" id="CHEBI:57540"/>
    </ligand>
</feature>
<dbReference type="EC" id="1.17.1.9" evidence="2 6"/>
<evidence type="ECO:0000256" key="3">
    <source>
        <dbReference type="ARBA" id="ARBA00023002"/>
    </source>
</evidence>
<dbReference type="InterPro" id="IPR033689">
    <property type="entry name" value="FDH_NAD-dep"/>
</dbReference>
<evidence type="ECO:0000256" key="4">
    <source>
        <dbReference type="ARBA" id="ARBA00023027"/>
    </source>
</evidence>
<dbReference type="PROSITE" id="PS00670">
    <property type="entry name" value="D_2_HYDROXYACID_DH_2"/>
    <property type="match status" value="1"/>
</dbReference>
<keyword evidence="3 6" id="KW-0560">Oxidoreductase</keyword>
<gene>
    <name evidence="8" type="ORF">BDV30DRAFT_205051</name>
</gene>
<dbReference type="InterPro" id="IPR036291">
    <property type="entry name" value="NAD(P)-bd_dom_sf"/>
</dbReference>
<dbReference type="PROSITE" id="PS00671">
    <property type="entry name" value="D_2_HYDROXYACID_DH_3"/>
    <property type="match status" value="1"/>
</dbReference>
<dbReference type="SUPFAM" id="SSF51735">
    <property type="entry name" value="NAD(P)-binding Rossmann-fold domains"/>
    <property type="match status" value="1"/>
</dbReference>
<dbReference type="Proteomes" id="UP000326289">
    <property type="component" value="Unassembled WGS sequence"/>
</dbReference>
<comment type="function">
    <text evidence="6">Catalyzes the NAD(+)-dependent oxidation of formate to carbon dioxide. Formate oxidation is the final step in the methanol oxidation pathway in methylotrophic microorganisms. Has a role in the detoxification of exogenous formate in non-methylotrophic organisms.</text>
</comment>
<comment type="catalytic activity">
    <reaction evidence="1 6">
        <text>formate + NAD(+) = CO2 + NADH</text>
        <dbReference type="Rhea" id="RHEA:15985"/>
        <dbReference type="ChEBI" id="CHEBI:15740"/>
        <dbReference type="ChEBI" id="CHEBI:16526"/>
        <dbReference type="ChEBI" id="CHEBI:57540"/>
        <dbReference type="ChEBI" id="CHEBI:57945"/>
        <dbReference type="EC" id="1.17.1.9"/>
    </reaction>
</comment>